<comment type="pathway">
    <text evidence="3">tRNA modification; 5-methoxycarbonylmethyl-2-thiouridine-tRNA biosynthesis.</text>
</comment>
<dbReference type="Pfam" id="PF05625">
    <property type="entry name" value="PAXNEB"/>
    <property type="match status" value="1"/>
</dbReference>
<feature type="compositionally biased region" description="Gly residues" evidence="9">
    <location>
        <begin position="402"/>
        <end position="413"/>
    </location>
</feature>
<evidence type="ECO:0000256" key="7">
    <source>
        <dbReference type="ARBA" id="ARBA00022694"/>
    </source>
</evidence>
<evidence type="ECO:0000256" key="3">
    <source>
        <dbReference type="ARBA" id="ARBA00005043"/>
    </source>
</evidence>
<dbReference type="InterPro" id="IPR008728">
    <property type="entry name" value="Elongator_complex_protein_4"/>
</dbReference>
<dbReference type="GO" id="GO:0002098">
    <property type="term" value="P:tRNA wobble uridine modification"/>
    <property type="evidence" value="ECO:0007669"/>
    <property type="project" value="InterPro"/>
</dbReference>
<comment type="subcellular location">
    <subcellularLocation>
        <location evidence="2">Cytoplasm</location>
    </subcellularLocation>
    <subcellularLocation>
        <location evidence="1">Nucleus</location>
    </subcellularLocation>
</comment>
<organism evidence="10 11">
    <name type="scientific">Triparma columacea</name>
    <dbReference type="NCBI Taxonomy" id="722753"/>
    <lineage>
        <taxon>Eukaryota</taxon>
        <taxon>Sar</taxon>
        <taxon>Stramenopiles</taxon>
        <taxon>Ochrophyta</taxon>
        <taxon>Bolidophyceae</taxon>
        <taxon>Parmales</taxon>
        <taxon>Triparmaceae</taxon>
        <taxon>Triparma</taxon>
    </lineage>
</organism>
<dbReference type="PANTHER" id="PTHR12896">
    <property type="entry name" value="PAX6 NEIGHBOR PROTEIN PAXNEB"/>
    <property type="match status" value="1"/>
</dbReference>
<feature type="region of interest" description="Disordered" evidence="9">
    <location>
        <begin position="396"/>
        <end position="441"/>
    </location>
</feature>
<dbReference type="EMBL" id="BRYA01000213">
    <property type="protein sequence ID" value="GMI44328.1"/>
    <property type="molecule type" value="Genomic_DNA"/>
</dbReference>
<feature type="region of interest" description="Disordered" evidence="9">
    <location>
        <begin position="125"/>
        <end position="144"/>
    </location>
</feature>
<dbReference type="GO" id="GO:0033588">
    <property type="term" value="C:elongator holoenzyme complex"/>
    <property type="evidence" value="ECO:0007669"/>
    <property type="project" value="InterPro"/>
</dbReference>
<dbReference type="InterPro" id="IPR027417">
    <property type="entry name" value="P-loop_NTPase"/>
</dbReference>
<evidence type="ECO:0000256" key="5">
    <source>
        <dbReference type="ARBA" id="ARBA00020265"/>
    </source>
</evidence>
<comment type="similarity">
    <text evidence="4">Belongs to the ELP4 family.</text>
</comment>
<evidence type="ECO:0000256" key="8">
    <source>
        <dbReference type="ARBA" id="ARBA00023242"/>
    </source>
</evidence>
<accession>A0A9W7GHS8</accession>
<dbReference type="GO" id="GO:0005737">
    <property type="term" value="C:cytoplasm"/>
    <property type="evidence" value="ECO:0007669"/>
    <property type="project" value="UniProtKB-SubCell"/>
</dbReference>
<evidence type="ECO:0000313" key="10">
    <source>
        <dbReference type="EMBL" id="GMI44328.1"/>
    </source>
</evidence>
<dbReference type="GO" id="GO:0008023">
    <property type="term" value="C:transcription elongation factor complex"/>
    <property type="evidence" value="ECO:0007669"/>
    <property type="project" value="TreeGrafter"/>
</dbReference>
<evidence type="ECO:0000256" key="1">
    <source>
        <dbReference type="ARBA" id="ARBA00004123"/>
    </source>
</evidence>
<evidence type="ECO:0000313" key="11">
    <source>
        <dbReference type="Proteomes" id="UP001165065"/>
    </source>
</evidence>
<keyword evidence="8" id="KW-0539">Nucleus</keyword>
<dbReference type="Proteomes" id="UP001165065">
    <property type="component" value="Unassembled WGS sequence"/>
</dbReference>
<dbReference type="PANTHER" id="PTHR12896:SF1">
    <property type="entry name" value="ELONGATOR COMPLEX PROTEIN 4"/>
    <property type="match status" value="1"/>
</dbReference>
<keyword evidence="7" id="KW-0819">tRNA processing</keyword>
<sequence>MSAFRKKTKVKVKGKEAAPSSSVPAVSLRGTRPWINSTTLISSGQRDLDSILGGGQVLGTSTLVLEDRWTDFGSTLGRYWAAEGISNSQQVVVVDFDDLYDDEDRQNCSKSFLSSLPLDMNLAKKERREQQDVGAPSHSQPAFAEMSLAEGNEDEEREDDFDEENVDILGDDHLKVAWQYKTSVQRKNHSSAFTDATPIDPYYCHSFDLSKTLQQAHTDSATPIHKNLFAASYNHAELFKALVAAITEATESSATSRVIRLILRRPPFRSTSAALTLLKSYVRAKKLPVAILVLVEPWKATRWEEKGNQGGGEGEWTNSSLVNLTRSVDAAFRVDGFGGLVTKPPGEFKDFSAIFTVLKMGTKTGVSTRRPAAMRWGIKRDKRKLHIKMLHLPPEDYSDRGGSVGGGARSGAGGEREGLGEGKGMGKGGGARMACSSGLEF</sequence>
<name>A0A9W7GHS8_9STRA</name>
<keyword evidence="11" id="KW-1185">Reference proteome</keyword>
<evidence type="ECO:0000256" key="9">
    <source>
        <dbReference type="SAM" id="MobiDB-lite"/>
    </source>
</evidence>
<dbReference type="Gene3D" id="3.40.50.300">
    <property type="entry name" value="P-loop containing nucleotide triphosphate hydrolases"/>
    <property type="match status" value="1"/>
</dbReference>
<proteinExistence type="inferred from homology"/>
<feature type="compositionally biased region" description="Gly residues" evidence="9">
    <location>
        <begin position="421"/>
        <end position="431"/>
    </location>
</feature>
<evidence type="ECO:0000256" key="4">
    <source>
        <dbReference type="ARBA" id="ARBA00007573"/>
    </source>
</evidence>
<comment type="caution">
    <text evidence="10">The sequence shown here is derived from an EMBL/GenBank/DDBJ whole genome shotgun (WGS) entry which is preliminary data.</text>
</comment>
<protein>
    <recommendedName>
        <fullName evidence="5">Elongator complex protein 4</fullName>
    </recommendedName>
</protein>
<gene>
    <name evidence="10" type="ORF">TrCOL_g412</name>
</gene>
<reference evidence="11" key="1">
    <citation type="journal article" date="2023" name="Commun. Biol.">
        <title>Genome analysis of Parmales, the sister group of diatoms, reveals the evolutionary specialization of diatoms from phago-mixotrophs to photoautotrophs.</title>
        <authorList>
            <person name="Ban H."/>
            <person name="Sato S."/>
            <person name="Yoshikawa S."/>
            <person name="Yamada K."/>
            <person name="Nakamura Y."/>
            <person name="Ichinomiya M."/>
            <person name="Sato N."/>
            <person name="Blanc-Mathieu R."/>
            <person name="Endo H."/>
            <person name="Kuwata A."/>
            <person name="Ogata H."/>
        </authorList>
    </citation>
    <scope>NUCLEOTIDE SEQUENCE [LARGE SCALE GENOMIC DNA]</scope>
</reference>
<evidence type="ECO:0000256" key="2">
    <source>
        <dbReference type="ARBA" id="ARBA00004496"/>
    </source>
</evidence>
<keyword evidence="6" id="KW-0963">Cytoplasm</keyword>
<dbReference type="OrthoDB" id="289162at2759"/>
<dbReference type="AlphaFoldDB" id="A0A9W7GHS8"/>
<evidence type="ECO:0000256" key="6">
    <source>
        <dbReference type="ARBA" id="ARBA00022490"/>
    </source>
</evidence>